<protein>
    <submittedName>
        <fullName evidence="6">Chymotrypsin-like protease CTRL-1</fullName>
    </submittedName>
</protein>
<dbReference type="PROSITE" id="PS50240">
    <property type="entry name" value="TRYPSIN_DOM"/>
    <property type="match status" value="1"/>
</dbReference>
<dbReference type="Pfam" id="PF00089">
    <property type="entry name" value="Trypsin"/>
    <property type="match status" value="1"/>
</dbReference>
<dbReference type="PANTHER" id="PTHR24256">
    <property type="entry name" value="TRYPTASE-RELATED"/>
    <property type="match status" value="1"/>
</dbReference>
<evidence type="ECO:0000259" key="4">
    <source>
        <dbReference type="PROSITE" id="PS50240"/>
    </source>
</evidence>
<accession>A0AB39Z450</accession>
<evidence type="ECO:0000313" key="5">
    <source>
        <dbReference type="Proteomes" id="UP001652628"/>
    </source>
</evidence>
<evidence type="ECO:0000313" key="6">
    <source>
        <dbReference type="RefSeq" id="XP_016928179.4"/>
    </source>
</evidence>
<dbReference type="Proteomes" id="UP001652628">
    <property type="component" value="Chromosome 2R"/>
</dbReference>
<dbReference type="GO" id="GO:0004252">
    <property type="term" value="F:serine-type endopeptidase activity"/>
    <property type="evidence" value="ECO:0007669"/>
    <property type="project" value="InterPro"/>
</dbReference>
<dbReference type="SUPFAM" id="SSF50494">
    <property type="entry name" value="Trypsin-like serine proteases"/>
    <property type="match status" value="1"/>
</dbReference>
<gene>
    <name evidence="6" type="primary">LOC108008793</name>
</gene>
<evidence type="ECO:0000256" key="2">
    <source>
        <dbReference type="ARBA" id="ARBA00024195"/>
    </source>
</evidence>
<feature type="signal peptide" evidence="3">
    <location>
        <begin position="1"/>
        <end position="21"/>
    </location>
</feature>
<dbReference type="SMART" id="SM00020">
    <property type="entry name" value="Tryp_SPc"/>
    <property type="match status" value="1"/>
</dbReference>
<evidence type="ECO:0000256" key="1">
    <source>
        <dbReference type="ARBA" id="ARBA00023157"/>
    </source>
</evidence>
<dbReference type="Gene3D" id="2.40.10.10">
    <property type="entry name" value="Trypsin-like serine proteases"/>
    <property type="match status" value="2"/>
</dbReference>
<dbReference type="PROSITE" id="PS00134">
    <property type="entry name" value="TRYPSIN_HIS"/>
    <property type="match status" value="1"/>
</dbReference>
<dbReference type="GO" id="GO:0006508">
    <property type="term" value="P:proteolysis"/>
    <property type="evidence" value="ECO:0007669"/>
    <property type="project" value="UniProtKB-KW"/>
</dbReference>
<dbReference type="InterPro" id="IPR009003">
    <property type="entry name" value="Peptidase_S1_PA"/>
</dbReference>
<comment type="similarity">
    <text evidence="2">Belongs to the peptidase S1 family. CLIP subfamily.</text>
</comment>
<feature type="domain" description="Peptidase S1" evidence="4">
    <location>
        <begin position="39"/>
        <end position="280"/>
    </location>
</feature>
<reference evidence="6" key="1">
    <citation type="submission" date="2025-08" db="UniProtKB">
        <authorList>
            <consortium name="RefSeq"/>
        </authorList>
    </citation>
    <scope>IDENTIFICATION</scope>
</reference>
<keyword evidence="1" id="KW-1015">Disulfide bond</keyword>
<dbReference type="InterPro" id="IPR001314">
    <property type="entry name" value="Peptidase_S1A"/>
</dbReference>
<dbReference type="InterPro" id="IPR001254">
    <property type="entry name" value="Trypsin_dom"/>
</dbReference>
<dbReference type="InterPro" id="IPR043504">
    <property type="entry name" value="Peptidase_S1_PA_chymotrypsin"/>
</dbReference>
<dbReference type="CDD" id="cd00190">
    <property type="entry name" value="Tryp_SPc"/>
    <property type="match status" value="1"/>
</dbReference>
<dbReference type="InterPro" id="IPR051487">
    <property type="entry name" value="Ser/Thr_Proteases_Immune/Dev"/>
</dbReference>
<dbReference type="GeneID" id="108008793"/>
<evidence type="ECO:0000256" key="3">
    <source>
        <dbReference type="SAM" id="SignalP"/>
    </source>
</evidence>
<dbReference type="PRINTS" id="PR00722">
    <property type="entry name" value="CHYMOTRYPSIN"/>
</dbReference>
<name>A0AB39Z450_DROSZ</name>
<proteinExistence type="inferred from homology"/>
<feature type="chain" id="PRO_5045978302" evidence="3">
    <location>
        <begin position="22"/>
        <end position="294"/>
    </location>
</feature>
<dbReference type="GO" id="GO:0005576">
    <property type="term" value="C:extracellular region"/>
    <property type="evidence" value="ECO:0007669"/>
    <property type="project" value="UniProtKB-SubCell"/>
</dbReference>
<dbReference type="RefSeq" id="XP_016928179.4">
    <property type="nucleotide sequence ID" value="XM_017072690.4"/>
</dbReference>
<dbReference type="InterPro" id="IPR018114">
    <property type="entry name" value="TRYPSIN_HIS"/>
</dbReference>
<keyword evidence="5" id="KW-1185">Reference proteome</keyword>
<dbReference type="AlphaFoldDB" id="A0AB39Z450"/>
<organism evidence="5 6">
    <name type="scientific">Drosophila suzukii</name>
    <name type="common">Spotted-wing drosophila fruit fly</name>
    <dbReference type="NCBI Taxonomy" id="28584"/>
    <lineage>
        <taxon>Eukaryota</taxon>
        <taxon>Metazoa</taxon>
        <taxon>Ecdysozoa</taxon>
        <taxon>Arthropoda</taxon>
        <taxon>Hexapoda</taxon>
        <taxon>Insecta</taxon>
        <taxon>Pterygota</taxon>
        <taxon>Neoptera</taxon>
        <taxon>Endopterygota</taxon>
        <taxon>Diptera</taxon>
        <taxon>Brachycera</taxon>
        <taxon>Muscomorpha</taxon>
        <taxon>Ephydroidea</taxon>
        <taxon>Drosophilidae</taxon>
        <taxon>Drosophila</taxon>
        <taxon>Sophophora</taxon>
    </lineage>
</organism>
<sequence length="294" mass="33189">MMKNILIVLLCLTIGNQVLHGLAKLLDPNCLARRFRSRISGGTSAELNSAPWMVFLNDRMDFVCGGSLITRAFVLTAAHCVIPTPKRLIVRLGEYDWTSEQDCYGRVCAPPYSEYMVIKIYTHPRYRTIADHDIALLKLDQSVLLTETIRPICLIMHENADEWYWYVDSVREFTLTGWGATKSHSVSPKLQTVNLTQTDRGICHDKYGYAVDHTHICAGSYEQYACTGDSGGPLGLSVTYNERKVYAQVGIVSSGAKDCRGITVFTNVLSFTQWIARTISYDERYMSPRVQKNH</sequence>
<keyword evidence="3" id="KW-0732">Signal</keyword>